<evidence type="ECO:0000313" key="10">
    <source>
        <dbReference type="EMBL" id="AUH03226.1"/>
    </source>
</evidence>
<dbReference type="Proteomes" id="UP000233778">
    <property type="component" value="Chromosome"/>
</dbReference>
<evidence type="ECO:0000313" key="12">
    <source>
        <dbReference type="Proteomes" id="UP000233778"/>
    </source>
</evidence>
<dbReference type="EC" id="3.2.1.4" evidence="3"/>
<feature type="signal peptide" evidence="8">
    <location>
        <begin position="1"/>
        <end position="23"/>
    </location>
</feature>
<evidence type="ECO:0000256" key="7">
    <source>
        <dbReference type="ARBA" id="ARBA00023326"/>
    </source>
</evidence>
<accession>A0A2I5T310</accession>
<dbReference type="AlphaFoldDB" id="A0A2I5T310"/>
<dbReference type="STRING" id="104623.Ser39006_00361"/>
<evidence type="ECO:0000256" key="2">
    <source>
        <dbReference type="ARBA" id="ARBA00009209"/>
    </source>
</evidence>
<dbReference type="KEGG" id="serq:CWC46_03195"/>
<keyword evidence="5" id="KW-0136">Cellulose degradation</keyword>
<reference evidence="9 12" key="3">
    <citation type="submission" date="2017-11" db="EMBL/GenBank/DDBJ databases">
        <title>Complete genome sequence of Serratia sp. ATCC 39006 LacA.</title>
        <authorList>
            <person name="Hampton H.G."/>
            <person name="Jackson S.A."/>
            <person name="Jauregui R."/>
            <person name="Poulter G.T.M."/>
            <person name="Salmond G.P.C."/>
            <person name="Fineran P.C."/>
        </authorList>
    </citation>
    <scope>NUCLEOTIDE SEQUENCE [LARGE SCALE GENOMIC DNA]</scope>
    <source>
        <strain evidence="9 12">ATCC 39006</strain>
    </source>
</reference>
<dbReference type="KEGG" id="sera:Ser39006_003195"/>
<organism evidence="10 11">
    <name type="scientific">Serratia sp. (strain ATCC 39006)</name>
    <name type="common">Prodigiosinella confusarubida</name>
    <dbReference type="NCBI Taxonomy" id="104623"/>
    <lineage>
        <taxon>Bacteria</taxon>
        <taxon>Pseudomonadati</taxon>
        <taxon>Pseudomonadota</taxon>
        <taxon>Gammaproteobacteria</taxon>
        <taxon>Enterobacterales</taxon>
        <taxon>Pectobacteriaceae</taxon>
        <taxon>Prodigiosinella</taxon>
    </lineage>
</organism>
<dbReference type="GO" id="GO:0008810">
    <property type="term" value="F:cellulase activity"/>
    <property type="evidence" value="ECO:0007669"/>
    <property type="project" value="UniProtKB-EC"/>
</dbReference>
<reference evidence="10" key="2">
    <citation type="submission" date="2013-09" db="EMBL/GenBank/DDBJ databases">
        <authorList>
            <person name="Wang G."/>
            <person name="Yang Y."/>
            <person name="Su Y."/>
        </authorList>
    </citation>
    <scope>NUCLEOTIDE SEQUENCE</scope>
    <source>
        <strain evidence="10">ATCC 39006</strain>
    </source>
</reference>
<reference evidence="10 11" key="1">
    <citation type="journal article" date="2013" name="Genome Announc.">
        <title>Draft genome sequence of Serratia sp. strain ATCC 39006, a model bacterium for analysis of the biosynthesis and regulation of prodigiosin, a carbapenem, and gas vesicles.</title>
        <authorList>
            <person name="Fineran P.C."/>
            <person name="Iglesias Cans M.C."/>
            <person name="Ramsay J.P."/>
            <person name="Wilf N.M."/>
            <person name="Cossyleon D."/>
            <person name="McNeil M.B."/>
            <person name="Williamson N.R."/>
            <person name="Monson R.E."/>
            <person name="Becher S.A."/>
            <person name="Stanton J.A."/>
            <person name="Brugger K."/>
            <person name="Brown S.D."/>
            <person name="Salmond G.P."/>
        </authorList>
    </citation>
    <scope>NUCLEOTIDE SEQUENCE [LARGE SCALE GENOMIC DNA]</scope>
    <source>
        <strain evidence="10">ATCC 39006</strain>
        <strain evidence="11">ATCC 39006 / SC 11482</strain>
    </source>
</reference>
<dbReference type="Pfam" id="PF01270">
    <property type="entry name" value="Glyco_hydro_8"/>
    <property type="match status" value="1"/>
</dbReference>
<keyword evidence="7" id="KW-0119">Carbohydrate metabolism</keyword>
<dbReference type="Gene3D" id="1.50.10.10">
    <property type="match status" value="1"/>
</dbReference>
<dbReference type="OrthoDB" id="9766708at2"/>
<proteinExistence type="inferred from homology"/>
<comment type="catalytic activity">
    <reaction evidence="1">
        <text>Endohydrolysis of (1-&gt;4)-beta-D-glucosidic linkages in cellulose, lichenin and cereal beta-D-glucans.</text>
        <dbReference type="EC" id="3.2.1.4"/>
    </reaction>
</comment>
<gene>
    <name evidence="9" type="ORF">CWC46_03195</name>
    <name evidence="10" type="ORF">Ser39006_003195</name>
</gene>
<feature type="chain" id="PRO_5033308927" description="cellulase" evidence="8">
    <location>
        <begin position="24"/>
        <end position="332"/>
    </location>
</feature>
<dbReference type="InterPro" id="IPR008928">
    <property type="entry name" value="6-hairpin_glycosidase_sf"/>
</dbReference>
<evidence type="ECO:0000256" key="3">
    <source>
        <dbReference type="ARBA" id="ARBA00012601"/>
    </source>
</evidence>
<evidence type="ECO:0000256" key="1">
    <source>
        <dbReference type="ARBA" id="ARBA00000966"/>
    </source>
</evidence>
<keyword evidence="7" id="KW-0624">Polysaccharide degradation</keyword>
<evidence type="ECO:0000256" key="8">
    <source>
        <dbReference type="SAM" id="SignalP"/>
    </source>
</evidence>
<evidence type="ECO:0000256" key="5">
    <source>
        <dbReference type="ARBA" id="ARBA00023001"/>
    </source>
</evidence>
<keyword evidence="6" id="KW-0326">Glycosidase</keyword>
<comment type="similarity">
    <text evidence="2">Belongs to the glycosyl hydrolase 8 (cellulase D) family.</text>
</comment>
<evidence type="ECO:0000313" key="9">
    <source>
        <dbReference type="EMBL" id="AUG98911.1"/>
    </source>
</evidence>
<dbReference type="Proteomes" id="UP000017700">
    <property type="component" value="Chromosome"/>
</dbReference>
<evidence type="ECO:0000256" key="6">
    <source>
        <dbReference type="ARBA" id="ARBA00023295"/>
    </source>
</evidence>
<dbReference type="RefSeq" id="WP_021013638.1">
    <property type="nucleotide sequence ID" value="NZ_CP025084.1"/>
</dbReference>
<dbReference type="EMBL" id="CP025085">
    <property type="protein sequence ID" value="AUG98911.1"/>
    <property type="molecule type" value="Genomic_DNA"/>
</dbReference>
<keyword evidence="11" id="KW-1185">Reference proteome</keyword>
<dbReference type="EMBL" id="CP025084">
    <property type="protein sequence ID" value="AUH03226.1"/>
    <property type="molecule type" value="Genomic_DNA"/>
</dbReference>
<protein>
    <recommendedName>
        <fullName evidence="3">cellulase</fullName>
        <ecNumber evidence="3">3.2.1.4</ecNumber>
    </recommendedName>
</protein>
<evidence type="ECO:0000256" key="4">
    <source>
        <dbReference type="ARBA" id="ARBA00022801"/>
    </source>
</evidence>
<dbReference type="InterPro" id="IPR012341">
    <property type="entry name" value="6hp_glycosidase-like_sf"/>
</dbReference>
<keyword evidence="4" id="KW-0378">Hydrolase</keyword>
<name>A0A2I5T310_SERS3</name>
<dbReference type="InterPro" id="IPR002037">
    <property type="entry name" value="Glyco_hydro_8"/>
</dbReference>
<dbReference type="SUPFAM" id="SSF48208">
    <property type="entry name" value="Six-hairpin glycosidases"/>
    <property type="match status" value="1"/>
</dbReference>
<dbReference type="PRINTS" id="PR00735">
    <property type="entry name" value="GLHYDRLASE8"/>
</dbReference>
<keyword evidence="8" id="KW-0732">Signal</keyword>
<sequence length="332" mass="37706">MKQAWRCGWVMLLMVFFSTSATAASGWESYKSRFMMTDGRIQDTGNKDISHTEGQGFAMLLAVHYDDRRAFDRLWNWTRTHLQDPGNNLFYWRYVPSAANPVADKNDASDGDVLIGWALLKAGEKWRDKQYLQASDVIQKAIVAHDIIRFAGRTVMLPGAVGFNKNSYVILNPSYFLFPAWRDFARHSHLQVWSQLIDDGMALLSNMRFGEVALPVDWVALNADGSMAPATAWPARFSYDAIRIPLYLYWYDAKTLALVPFQLYWRNYARLRTPAWIDVLNNSTAPYNMQGGLLAVRDLTMGDISDVTDSLGPSEDYYSASLHLLAWLASGK</sequence>
<evidence type="ECO:0000313" key="11">
    <source>
        <dbReference type="Proteomes" id="UP000017700"/>
    </source>
</evidence>
<dbReference type="GO" id="GO:0030245">
    <property type="term" value="P:cellulose catabolic process"/>
    <property type="evidence" value="ECO:0007669"/>
    <property type="project" value="UniProtKB-KW"/>
</dbReference>
<reference evidence="10" key="4">
    <citation type="submission" date="2017-11" db="EMBL/GenBank/DDBJ databases">
        <title>Complete genome sequence of Serratia sp. ATCC 39006.</title>
        <authorList>
            <person name="Hampton H.G."/>
            <person name="Jackson S.A."/>
            <person name="Jauregui R."/>
            <person name="Poulter G.T.M."/>
            <person name="Salmond G.P.C."/>
            <person name="Fineran P.C."/>
        </authorList>
    </citation>
    <scope>NUCLEOTIDE SEQUENCE</scope>
    <source>
        <strain evidence="10">ATCC 39006</strain>
    </source>
</reference>